<evidence type="ECO:0000313" key="3">
    <source>
        <dbReference type="EMBL" id="GJT52092.1"/>
    </source>
</evidence>
<feature type="region of interest" description="Disordered" evidence="1">
    <location>
        <begin position="1"/>
        <end position="42"/>
    </location>
</feature>
<dbReference type="Pfam" id="PF07727">
    <property type="entry name" value="RVT_2"/>
    <property type="match status" value="1"/>
</dbReference>
<evidence type="ECO:0000256" key="1">
    <source>
        <dbReference type="SAM" id="MobiDB-lite"/>
    </source>
</evidence>
<dbReference type="Proteomes" id="UP001151760">
    <property type="component" value="Unassembled WGS sequence"/>
</dbReference>
<dbReference type="PANTHER" id="PTHR11439:SF495">
    <property type="entry name" value="REVERSE TRANSCRIPTASE, RNA-DEPENDENT DNA POLYMERASE-RELATED"/>
    <property type="match status" value="1"/>
</dbReference>
<dbReference type="PANTHER" id="PTHR11439">
    <property type="entry name" value="GAG-POL-RELATED RETROTRANSPOSON"/>
    <property type="match status" value="1"/>
</dbReference>
<accession>A0ABQ5ENI2</accession>
<feature type="region of interest" description="Disordered" evidence="1">
    <location>
        <begin position="58"/>
        <end position="87"/>
    </location>
</feature>
<feature type="compositionally biased region" description="Basic and acidic residues" evidence="1">
    <location>
        <begin position="26"/>
        <end position="38"/>
    </location>
</feature>
<evidence type="ECO:0000259" key="2">
    <source>
        <dbReference type="Pfam" id="PF07727"/>
    </source>
</evidence>
<dbReference type="CDD" id="cd09272">
    <property type="entry name" value="RNase_HI_RT_Ty1"/>
    <property type="match status" value="1"/>
</dbReference>
<feature type="compositionally biased region" description="Polar residues" evidence="1">
    <location>
        <begin position="1"/>
        <end position="25"/>
    </location>
</feature>
<proteinExistence type="predicted"/>
<sequence length="620" mass="69290">MNYQPVSIGNQTNKSAGQQDTNGDTSLEKNVELGHTQEKNVSTQQYIMFPLWSSISSSYKSSDDKEGDDTAVNAAGNKDVQEPASENDQALKDVLDRMMNQEKEATEQSDVIRKDLEAQSNSHLLQEKVTRGNSTNSFNTVSTSVYTANLFKDVSTTSASRIFSPPHDPLMPELEDTAEMQTTGIFGNAYDDDLEHNNTSSTDEVVGAEADFNSMEPSTVVSLILITKIHSIHPKAYIIGDPMSPVQTRGKIKKSSKEYTLVDLPNGKKAIGTKWVYRNKKDERGIVVRNKARLVAHGHKQEEGIDYDEVFAPVARVEAIGEDGIFISQDKYVGELLKKYDLLSIRSASTPMETQKALTKDEDGEDVDVHLYRSMIGSLMYLTSSRPDIMFSLCACSRFQVQPKVSHLYAVKRIFRYLKGQPKLGLWYPKDSPLILEAFSDSDYAGASLDRKSTTGGCQFLGSRLISWQCKKQTVVANSTIEAEYIAASHCSGKVLWIQNQLLDYGYNFMQTKIHVDNESAICVVKNPVYHSKTKHIEIRHHFIRDSYEKRLIEMVKIHTDQNVADLLTKAFDATKISQSSGSTNLIAYETVHKELGDRMERATTTASSFEVEQDSGNIN</sequence>
<evidence type="ECO:0000313" key="4">
    <source>
        <dbReference type="Proteomes" id="UP001151760"/>
    </source>
</evidence>
<feature type="domain" description="Reverse transcriptase Ty1/copia-type" evidence="2">
    <location>
        <begin position="257"/>
        <end position="320"/>
    </location>
</feature>
<protein>
    <submittedName>
        <fullName evidence="3">Ribonuclease H-like domain-containing protein</fullName>
    </submittedName>
</protein>
<organism evidence="3 4">
    <name type="scientific">Tanacetum coccineum</name>
    <dbReference type="NCBI Taxonomy" id="301880"/>
    <lineage>
        <taxon>Eukaryota</taxon>
        <taxon>Viridiplantae</taxon>
        <taxon>Streptophyta</taxon>
        <taxon>Embryophyta</taxon>
        <taxon>Tracheophyta</taxon>
        <taxon>Spermatophyta</taxon>
        <taxon>Magnoliopsida</taxon>
        <taxon>eudicotyledons</taxon>
        <taxon>Gunneridae</taxon>
        <taxon>Pentapetalae</taxon>
        <taxon>asterids</taxon>
        <taxon>campanulids</taxon>
        <taxon>Asterales</taxon>
        <taxon>Asteraceae</taxon>
        <taxon>Asteroideae</taxon>
        <taxon>Anthemideae</taxon>
        <taxon>Anthemidinae</taxon>
        <taxon>Tanacetum</taxon>
    </lineage>
</organism>
<keyword evidence="4" id="KW-1185">Reference proteome</keyword>
<dbReference type="InterPro" id="IPR013103">
    <property type="entry name" value="RVT_2"/>
</dbReference>
<reference evidence="3" key="1">
    <citation type="journal article" date="2022" name="Int. J. Mol. Sci.">
        <title>Draft Genome of Tanacetum Coccineum: Genomic Comparison of Closely Related Tanacetum-Family Plants.</title>
        <authorList>
            <person name="Yamashiro T."/>
            <person name="Shiraishi A."/>
            <person name="Nakayama K."/>
            <person name="Satake H."/>
        </authorList>
    </citation>
    <scope>NUCLEOTIDE SEQUENCE</scope>
</reference>
<dbReference type="EMBL" id="BQNB010016463">
    <property type="protein sequence ID" value="GJT52092.1"/>
    <property type="molecule type" value="Genomic_DNA"/>
</dbReference>
<name>A0ABQ5ENI2_9ASTR</name>
<gene>
    <name evidence="3" type="ORF">Tco_0978249</name>
</gene>
<reference evidence="3" key="2">
    <citation type="submission" date="2022-01" db="EMBL/GenBank/DDBJ databases">
        <authorList>
            <person name="Yamashiro T."/>
            <person name="Shiraishi A."/>
            <person name="Satake H."/>
            <person name="Nakayama K."/>
        </authorList>
    </citation>
    <scope>NUCLEOTIDE SEQUENCE</scope>
</reference>
<comment type="caution">
    <text evidence="3">The sequence shown here is derived from an EMBL/GenBank/DDBJ whole genome shotgun (WGS) entry which is preliminary data.</text>
</comment>